<comment type="caution">
    <text evidence="2">The sequence shown here is derived from an EMBL/GenBank/DDBJ whole genome shotgun (WGS) entry which is preliminary data.</text>
</comment>
<dbReference type="InterPro" id="IPR016181">
    <property type="entry name" value="Acyl_CoA_acyltransferase"/>
</dbReference>
<organism evidence="2 3">
    <name type="scientific">Pseudonocardia kongjuensis</name>
    <dbReference type="NCBI Taxonomy" id="102227"/>
    <lineage>
        <taxon>Bacteria</taxon>
        <taxon>Bacillati</taxon>
        <taxon>Actinomycetota</taxon>
        <taxon>Actinomycetes</taxon>
        <taxon>Pseudonocardiales</taxon>
        <taxon>Pseudonocardiaceae</taxon>
        <taxon>Pseudonocardia</taxon>
    </lineage>
</organism>
<dbReference type="PROSITE" id="PS51186">
    <property type="entry name" value="GNAT"/>
    <property type="match status" value="1"/>
</dbReference>
<dbReference type="SUPFAM" id="SSF55729">
    <property type="entry name" value="Acyl-CoA N-acyltransferases (Nat)"/>
    <property type="match status" value="1"/>
</dbReference>
<protein>
    <recommendedName>
        <fullName evidence="1">N-acetyltransferase domain-containing protein</fullName>
    </recommendedName>
</protein>
<sequence length="147" mass="15943">MDVWEWIPETPASWDDRKAAVLAGLSPALFGLGTPAVGDALGDEWWRVQDAAGDTVAYGRLDESWGDAEILVLVRPDAQRSGVGSFVLSRLEHEAARRGLNYIYNVVPDGHPDPEPVTGWLAAHGFVRNDVGELRKQLPLTAASAAR</sequence>
<evidence type="ECO:0000313" key="2">
    <source>
        <dbReference type="EMBL" id="GAA1390017.1"/>
    </source>
</evidence>
<keyword evidence="3" id="KW-1185">Reference proteome</keyword>
<gene>
    <name evidence="2" type="ORF">GCM10009613_29970</name>
</gene>
<feature type="domain" description="N-acetyltransferase" evidence="1">
    <location>
        <begin position="1"/>
        <end position="147"/>
    </location>
</feature>
<dbReference type="InterPro" id="IPR000182">
    <property type="entry name" value="GNAT_dom"/>
</dbReference>
<dbReference type="Proteomes" id="UP001501414">
    <property type="component" value="Unassembled WGS sequence"/>
</dbReference>
<dbReference type="Pfam" id="PF00583">
    <property type="entry name" value="Acetyltransf_1"/>
    <property type="match status" value="1"/>
</dbReference>
<dbReference type="CDD" id="cd04301">
    <property type="entry name" value="NAT_SF"/>
    <property type="match status" value="1"/>
</dbReference>
<dbReference type="Gene3D" id="3.40.630.30">
    <property type="match status" value="1"/>
</dbReference>
<evidence type="ECO:0000259" key="1">
    <source>
        <dbReference type="PROSITE" id="PS51186"/>
    </source>
</evidence>
<reference evidence="2 3" key="1">
    <citation type="journal article" date="2019" name="Int. J. Syst. Evol. Microbiol.">
        <title>The Global Catalogue of Microorganisms (GCM) 10K type strain sequencing project: providing services to taxonomists for standard genome sequencing and annotation.</title>
        <authorList>
            <consortium name="The Broad Institute Genomics Platform"/>
            <consortium name="The Broad Institute Genome Sequencing Center for Infectious Disease"/>
            <person name="Wu L."/>
            <person name="Ma J."/>
        </authorList>
    </citation>
    <scope>NUCLEOTIDE SEQUENCE [LARGE SCALE GENOMIC DNA]</scope>
    <source>
        <strain evidence="2 3">JCM 11896</strain>
    </source>
</reference>
<dbReference type="RefSeq" id="WP_344022704.1">
    <property type="nucleotide sequence ID" value="NZ_BAAAJK010000010.1"/>
</dbReference>
<accession>A0ABN1XUD7</accession>
<name>A0ABN1XUD7_9PSEU</name>
<evidence type="ECO:0000313" key="3">
    <source>
        <dbReference type="Proteomes" id="UP001501414"/>
    </source>
</evidence>
<dbReference type="EMBL" id="BAAAJK010000010">
    <property type="protein sequence ID" value="GAA1390017.1"/>
    <property type="molecule type" value="Genomic_DNA"/>
</dbReference>
<proteinExistence type="predicted"/>